<feature type="transmembrane region" description="Helical" evidence="7">
    <location>
        <begin position="225"/>
        <end position="245"/>
    </location>
</feature>
<feature type="transmembrane region" description="Helical" evidence="7">
    <location>
        <begin position="103"/>
        <end position="123"/>
    </location>
</feature>
<sequence>MPASIFSLKFFKPDQYAQFVFSLGQTLKLTTYPAGLSTRLYLSPHSPCLLGRLVIASPSCAALENHPGHCGSNQDRIQNRTELGPTQEQRRAMEAVQKTTGRYWGIGIVVVILLVIGFAYTTILGMGEEEQEDLLYLIQDFLPIIMFATLATLLFSGFPVAFILGGIAFLFGIIGYWLDMFSLIEFFNFMPRIWFQGAENLVLVSVPAFVFMGVMMERSGVANDLLYCVQVLLKNVAGSLALAVIVMGTVLAAMTGIIGASVTMMTALALPTMMKQGYKNSLSCGCIAASGTLGILIPPSIMLIIMADLMAVSVGNMFMAAVVPGLVLAFFYLLFVGVYAKVRPSVAPSLPPELLFVPRNKYAGMIFKSFLPPVLLISMIKGSILLGIATPSEAGAVGAFGTLLLAIGNGRLTFDLLKGVCHTSARTISMIFFIIISATCFAYVYRSLGGDDIVEHLILSAGLTSWQLLILLMAITFMLGFFLDWIEITLIVLPVFAPLVAGLDFGDHIAPKDVTFWFLTLMAINLQTSFLTPPFGFALFYMKGIAPSEIKIQEIYKGIIPFVLLQLVGLILVMWKPNVSLWLMKLAYDY</sequence>
<feature type="transmembrane region" description="Helical" evidence="7">
    <location>
        <begin position="317"/>
        <end position="340"/>
    </location>
</feature>
<name>A0A381N2G7_9ZZZZ</name>
<feature type="transmembrane region" description="Helical" evidence="7">
    <location>
        <begin position="426"/>
        <end position="445"/>
    </location>
</feature>
<feature type="transmembrane region" description="Helical" evidence="7">
    <location>
        <begin position="490"/>
        <end position="510"/>
    </location>
</feature>
<feature type="transmembrane region" description="Helical" evidence="7">
    <location>
        <begin position="554"/>
        <end position="575"/>
    </location>
</feature>
<feature type="transmembrane region" description="Helical" evidence="7">
    <location>
        <begin position="516"/>
        <end position="542"/>
    </location>
</feature>
<evidence type="ECO:0000256" key="3">
    <source>
        <dbReference type="ARBA" id="ARBA00022519"/>
    </source>
</evidence>
<dbReference type="Pfam" id="PF06808">
    <property type="entry name" value="DctM"/>
    <property type="match status" value="1"/>
</dbReference>
<evidence type="ECO:0000256" key="7">
    <source>
        <dbReference type="SAM" id="Phobius"/>
    </source>
</evidence>
<feature type="transmembrane region" description="Helical" evidence="7">
    <location>
        <begin position="135"/>
        <end position="155"/>
    </location>
</feature>
<accession>A0A381N2G7</accession>
<dbReference type="InterPro" id="IPR004681">
    <property type="entry name" value="TRAP_DctM"/>
</dbReference>
<feature type="transmembrane region" description="Helical" evidence="7">
    <location>
        <begin position="282"/>
        <end position="305"/>
    </location>
</feature>
<evidence type="ECO:0000259" key="8">
    <source>
        <dbReference type="Pfam" id="PF06808"/>
    </source>
</evidence>
<dbReference type="GO" id="GO:0005886">
    <property type="term" value="C:plasma membrane"/>
    <property type="evidence" value="ECO:0007669"/>
    <property type="project" value="UniProtKB-SubCell"/>
</dbReference>
<keyword evidence="4 7" id="KW-0812">Transmembrane</keyword>
<feature type="transmembrane region" description="Helical" evidence="7">
    <location>
        <begin position="395"/>
        <end position="414"/>
    </location>
</feature>
<feature type="domain" description="TRAP C4-dicarboxylate transport system permease DctM subunit" evidence="8">
    <location>
        <begin position="147"/>
        <end position="578"/>
    </location>
</feature>
<keyword evidence="2" id="KW-1003">Cell membrane</keyword>
<evidence type="ECO:0000256" key="1">
    <source>
        <dbReference type="ARBA" id="ARBA00004429"/>
    </source>
</evidence>
<protein>
    <recommendedName>
        <fullName evidence="8">TRAP C4-dicarboxylate transport system permease DctM subunit domain-containing protein</fullName>
    </recommendedName>
</protein>
<dbReference type="PANTHER" id="PTHR33362">
    <property type="entry name" value="SIALIC ACID TRAP TRANSPORTER PERMEASE PROTEIN SIAT-RELATED"/>
    <property type="match status" value="1"/>
</dbReference>
<feature type="transmembrane region" description="Helical" evidence="7">
    <location>
        <begin position="193"/>
        <end position="213"/>
    </location>
</feature>
<feature type="transmembrane region" description="Helical" evidence="7">
    <location>
        <begin position="457"/>
        <end position="483"/>
    </location>
</feature>
<evidence type="ECO:0000256" key="5">
    <source>
        <dbReference type="ARBA" id="ARBA00022989"/>
    </source>
</evidence>
<proteinExistence type="predicted"/>
<keyword evidence="6 7" id="KW-0472">Membrane</keyword>
<dbReference type="NCBIfam" id="TIGR00786">
    <property type="entry name" value="dctM"/>
    <property type="match status" value="1"/>
</dbReference>
<feature type="transmembrane region" description="Helical" evidence="7">
    <location>
        <begin position="369"/>
        <end position="389"/>
    </location>
</feature>
<dbReference type="GO" id="GO:0022857">
    <property type="term" value="F:transmembrane transporter activity"/>
    <property type="evidence" value="ECO:0007669"/>
    <property type="project" value="TreeGrafter"/>
</dbReference>
<evidence type="ECO:0000256" key="6">
    <source>
        <dbReference type="ARBA" id="ARBA00023136"/>
    </source>
</evidence>
<dbReference type="AlphaFoldDB" id="A0A381N2G7"/>
<gene>
    <name evidence="9" type="ORF">METZ01_LOCUS677</name>
</gene>
<evidence type="ECO:0000313" key="9">
    <source>
        <dbReference type="EMBL" id="SUZ47823.1"/>
    </source>
</evidence>
<keyword evidence="5 7" id="KW-1133">Transmembrane helix</keyword>
<evidence type="ECO:0000256" key="2">
    <source>
        <dbReference type="ARBA" id="ARBA00022475"/>
    </source>
</evidence>
<feature type="transmembrane region" description="Helical" evidence="7">
    <location>
        <begin position="251"/>
        <end position="270"/>
    </location>
</feature>
<feature type="transmembrane region" description="Helical" evidence="7">
    <location>
        <begin position="160"/>
        <end position="178"/>
    </location>
</feature>
<keyword evidence="3" id="KW-0997">Cell inner membrane</keyword>
<reference evidence="9" key="1">
    <citation type="submission" date="2018-05" db="EMBL/GenBank/DDBJ databases">
        <authorList>
            <person name="Lanie J.A."/>
            <person name="Ng W.-L."/>
            <person name="Kazmierczak K.M."/>
            <person name="Andrzejewski T.M."/>
            <person name="Davidsen T.M."/>
            <person name="Wayne K.J."/>
            <person name="Tettelin H."/>
            <person name="Glass J.I."/>
            <person name="Rusch D."/>
            <person name="Podicherti R."/>
            <person name="Tsui H.-C.T."/>
            <person name="Winkler M.E."/>
        </authorList>
    </citation>
    <scope>NUCLEOTIDE SEQUENCE</scope>
</reference>
<organism evidence="9">
    <name type="scientific">marine metagenome</name>
    <dbReference type="NCBI Taxonomy" id="408172"/>
    <lineage>
        <taxon>unclassified sequences</taxon>
        <taxon>metagenomes</taxon>
        <taxon>ecological metagenomes</taxon>
    </lineage>
</organism>
<dbReference type="EMBL" id="UINC01000036">
    <property type="protein sequence ID" value="SUZ47823.1"/>
    <property type="molecule type" value="Genomic_DNA"/>
</dbReference>
<dbReference type="PANTHER" id="PTHR33362:SF7">
    <property type="entry name" value="SLL1103 PROTEIN"/>
    <property type="match status" value="1"/>
</dbReference>
<dbReference type="InterPro" id="IPR010656">
    <property type="entry name" value="DctM"/>
</dbReference>
<comment type="subcellular location">
    <subcellularLocation>
        <location evidence="1">Cell inner membrane</location>
        <topology evidence="1">Multi-pass membrane protein</topology>
    </subcellularLocation>
</comment>
<evidence type="ECO:0000256" key="4">
    <source>
        <dbReference type="ARBA" id="ARBA00022692"/>
    </source>
</evidence>